<dbReference type="Proteomes" id="UP000824540">
    <property type="component" value="Unassembled WGS sequence"/>
</dbReference>
<dbReference type="AlphaFoldDB" id="A0A8T2N3D1"/>
<dbReference type="PROSITE" id="PS50853">
    <property type="entry name" value="FN3"/>
    <property type="match status" value="2"/>
</dbReference>
<dbReference type="Pfam" id="PF00041">
    <property type="entry name" value="fn3"/>
    <property type="match status" value="3"/>
</dbReference>
<feature type="domain" description="Fibronectin type-III" evidence="1">
    <location>
        <begin position="500"/>
        <end position="595"/>
    </location>
</feature>
<dbReference type="InterPro" id="IPR048997">
    <property type="entry name" value="Stonustoxin-like_helical"/>
</dbReference>
<dbReference type="InterPro" id="IPR013783">
    <property type="entry name" value="Ig-like_fold"/>
</dbReference>
<dbReference type="SMART" id="SM00060">
    <property type="entry name" value="FN3"/>
    <property type="match status" value="3"/>
</dbReference>
<keyword evidence="3" id="KW-1185">Reference proteome</keyword>
<dbReference type="OrthoDB" id="8954335at2759"/>
<evidence type="ECO:0000313" key="3">
    <source>
        <dbReference type="Proteomes" id="UP000824540"/>
    </source>
</evidence>
<dbReference type="InterPro" id="IPR052090">
    <property type="entry name" value="Cytolytic_pore-forming_toxin"/>
</dbReference>
<protein>
    <recommendedName>
        <fullName evidence="1">Fibronectin type-III domain-containing protein</fullName>
    </recommendedName>
</protein>
<feature type="domain" description="Fibronectin type-III" evidence="1">
    <location>
        <begin position="597"/>
        <end position="691"/>
    </location>
</feature>
<dbReference type="InterPro" id="IPR040581">
    <property type="entry name" value="Thioredoxin_11"/>
</dbReference>
<dbReference type="Gene3D" id="2.60.40.10">
    <property type="entry name" value="Immunoglobulins"/>
    <property type="match status" value="3"/>
</dbReference>
<accession>A0A8T2N3D1</accession>
<sequence length="775" mass="87001">MDPKDITIAALGRPLHPGMLYDCRNDTFIPGVSLWDKDAIKKHMIADPQPCTSFNFAASDSLSEKASLLDVNASLKASFLGGLVEVGGSAKYLRDKRSSMHQCRVTMQYKQTTEFKQLTMTQLGSVTYPQVFDQQTATHVVTAALYGAEAFMVFDQMASDEKEKQDIKGNLDVMIKKIPQVEISGSGKVVLTDEEKKKVEKFSCTFHGDFALEQNPSTYEEAVLVYKDLPKLLGEKGEKAVPVRVWLHPLEKLDSKAAKLVREIEVKLVSRVEAMMGQLHEAEMRTKDLISQCEAIRASDIKDKLAEFHSKLEDYTVPLLHSLGRVLPAIRAGTEEQQKLVNILNFHNESSFNHSKMGKWLDEKKTEVDVLRLYINSLRDVPIVPPGPDLRTVLLDPKIEYVIMFTFTSLKYEELYLSSLSEYPASASESRETGTISEEALPWYSDPKICKRMRGVVKYSEYLLECFKLYKPIISYVSDPSYPGASLYMYHQGELVQRNWPEDITLQGVSEGVDRVTLRMSSPLKLPSLQYRVEHREAQGSVEADWTVTVTPANQEELTLSGLRPSTEYQVRLSLVTAEGHCQLGETIQIHTKEPSAPENLRVEEVWSRSVRLRWDTPTKMEGVSYTYSITYTCDGEEPKEQSSGSSSSTADLCDLKPGVEYSFSICTVLHNGNRSRACSAQACTRPSPPGKLKISFVCETSARVSWDRLKGMEGVPHTFRVTWGNPREQSESFTTYENSTVLSHLRPGTDYSISICTVLQSTGLQSESVHTTVC</sequence>
<dbReference type="SUPFAM" id="SSF49265">
    <property type="entry name" value="Fibronectin type III"/>
    <property type="match status" value="2"/>
</dbReference>
<dbReference type="Pfam" id="PF18078">
    <property type="entry name" value="Thioredoxin_11"/>
    <property type="match status" value="1"/>
</dbReference>
<dbReference type="EMBL" id="JAFBMS010000145">
    <property type="protein sequence ID" value="KAG9334574.1"/>
    <property type="molecule type" value="Genomic_DNA"/>
</dbReference>
<proteinExistence type="predicted"/>
<organism evidence="2 3">
    <name type="scientific">Albula glossodonta</name>
    <name type="common">roundjaw bonefish</name>
    <dbReference type="NCBI Taxonomy" id="121402"/>
    <lineage>
        <taxon>Eukaryota</taxon>
        <taxon>Metazoa</taxon>
        <taxon>Chordata</taxon>
        <taxon>Craniata</taxon>
        <taxon>Vertebrata</taxon>
        <taxon>Euteleostomi</taxon>
        <taxon>Actinopterygii</taxon>
        <taxon>Neopterygii</taxon>
        <taxon>Teleostei</taxon>
        <taxon>Albuliformes</taxon>
        <taxon>Albulidae</taxon>
        <taxon>Albula</taxon>
    </lineage>
</organism>
<evidence type="ECO:0000313" key="2">
    <source>
        <dbReference type="EMBL" id="KAG9334574.1"/>
    </source>
</evidence>
<feature type="non-terminal residue" evidence="2">
    <location>
        <position position="1"/>
    </location>
</feature>
<comment type="caution">
    <text evidence="2">The sequence shown here is derived from an EMBL/GenBank/DDBJ whole genome shotgun (WGS) entry which is preliminary data.</text>
</comment>
<dbReference type="CDD" id="cd00063">
    <property type="entry name" value="FN3"/>
    <property type="match status" value="3"/>
</dbReference>
<dbReference type="PANTHER" id="PTHR31594">
    <property type="entry name" value="AIG1-TYPE G DOMAIN-CONTAINING PROTEIN"/>
    <property type="match status" value="1"/>
</dbReference>
<dbReference type="InterPro" id="IPR003961">
    <property type="entry name" value="FN3_dom"/>
</dbReference>
<gene>
    <name evidence="2" type="ORF">JZ751_007510</name>
</gene>
<dbReference type="Pfam" id="PF21109">
    <property type="entry name" value="Stonustoxin_helical"/>
    <property type="match status" value="1"/>
</dbReference>
<evidence type="ECO:0000259" key="1">
    <source>
        <dbReference type="PROSITE" id="PS50853"/>
    </source>
</evidence>
<reference evidence="2" key="1">
    <citation type="thesis" date="2021" institute="BYU ScholarsArchive" country="Provo, UT, USA">
        <title>Applications of and Algorithms for Genome Assembly and Genomic Analyses with an Emphasis on Marine Teleosts.</title>
        <authorList>
            <person name="Pickett B.D."/>
        </authorList>
    </citation>
    <scope>NUCLEOTIDE SEQUENCE</scope>
    <source>
        <strain evidence="2">HI-2016</strain>
    </source>
</reference>
<dbReference type="PANTHER" id="PTHR31594:SF11">
    <property type="entry name" value="NEOVERRUCOTOXIN SUBUNIT ALPHA-LIKE ISOFORM X1-RELATED"/>
    <property type="match status" value="1"/>
</dbReference>
<dbReference type="InterPro" id="IPR036116">
    <property type="entry name" value="FN3_sf"/>
</dbReference>
<name>A0A8T2N3D1_9TELE</name>